<dbReference type="EMBL" id="OZ023707">
    <property type="protein sequence ID" value="CAK9877697.1"/>
    <property type="molecule type" value="Genomic_DNA"/>
</dbReference>
<dbReference type="PANTHER" id="PTHR48182:SF2">
    <property type="entry name" value="PROTEIN SERAC1"/>
    <property type="match status" value="1"/>
</dbReference>
<gene>
    <name evidence="7" type="ORF">CSSPJE1EN2_LOCUS19522</name>
</gene>
<keyword evidence="4" id="KW-0256">Endoplasmic reticulum</keyword>
<sequence>MGQLLSTTDEMQMADENLSAITPVHDLNLECTSTNPDLVVIFFHGIGYGKNDEWKETWTSTTSDGKHVCWPQEWLPADLATQNVNNVRILSLSYDSALLGGNEHVTDIGKNLVQSLVSQSEYERLWEAPIGSVLVPYASAQYLAHRNHYKVEDATHITICQPTSQQAINYSLLKDVLVLVMKGTQRRTGCLDNLC</sequence>
<accession>A0ABP1BNV5</accession>
<evidence type="ECO:0000256" key="4">
    <source>
        <dbReference type="ARBA" id="ARBA00022824"/>
    </source>
</evidence>
<proteinExistence type="predicted"/>
<keyword evidence="6" id="KW-0472">Membrane</keyword>
<keyword evidence="8" id="KW-1185">Reference proteome</keyword>
<keyword evidence="5" id="KW-0496">Mitochondrion</keyword>
<reference evidence="7" key="1">
    <citation type="submission" date="2024-03" db="EMBL/GenBank/DDBJ databases">
        <authorList>
            <consortium name="ELIXIR-Norway"/>
            <consortium name="Elixir Norway"/>
        </authorList>
    </citation>
    <scope>NUCLEOTIDE SEQUENCE</scope>
</reference>
<dbReference type="InterPro" id="IPR052374">
    <property type="entry name" value="SERAC1"/>
</dbReference>
<evidence type="ECO:0000313" key="7">
    <source>
        <dbReference type="EMBL" id="CAK9877697.1"/>
    </source>
</evidence>
<evidence type="ECO:0000256" key="1">
    <source>
        <dbReference type="ARBA" id="ARBA00004173"/>
    </source>
</evidence>
<protein>
    <submittedName>
        <fullName evidence="7">Uncharacterized protein</fullName>
    </submittedName>
</protein>
<organism evidence="7 8">
    <name type="scientific">Sphagnum jensenii</name>
    <dbReference type="NCBI Taxonomy" id="128206"/>
    <lineage>
        <taxon>Eukaryota</taxon>
        <taxon>Viridiplantae</taxon>
        <taxon>Streptophyta</taxon>
        <taxon>Embryophyta</taxon>
        <taxon>Bryophyta</taxon>
        <taxon>Sphagnophytina</taxon>
        <taxon>Sphagnopsida</taxon>
        <taxon>Sphagnales</taxon>
        <taxon>Sphagnaceae</taxon>
        <taxon>Sphagnum</taxon>
    </lineage>
</organism>
<name>A0ABP1BNV5_9BRYO</name>
<dbReference type="PANTHER" id="PTHR48182">
    <property type="entry name" value="PROTEIN SERAC1"/>
    <property type="match status" value="1"/>
</dbReference>
<evidence type="ECO:0000256" key="2">
    <source>
        <dbReference type="ARBA" id="ARBA00004240"/>
    </source>
</evidence>
<dbReference type="Proteomes" id="UP001497522">
    <property type="component" value="Chromosome 6"/>
</dbReference>
<evidence type="ECO:0000256" key="6">
    <source>
        <dbReference type="ARBA" id="ARBA00023136"/>
    </source>
</evidence>
<evidence type="ECO:0000256" key="5">
    <source>
        <dbReference type="ARBA" id="ARBA00023128"/>
    </source>
</evidence>
<evidence type="ECO:0000256" key="3">
    <source>
        <dbReference type="ARBA" id="ARBA00004370"/>
    </source>
</evidence>
<comment type="subcellular location">
    <subcellularLocation>
        <location evidence="2">Endoplasmic reticulum</location>
    </subcellularLocation>
    <subcellularLocation>
        <location evidence="3">Membrane</location>
    </subcellularLocation>
    <subcellularLocation>
        <location evidence="1">Mitochondrion</location>
    </subcellularLocation>
</comment>
<evidence type="ECO:0000313" key="8">
    <source>
        <dbReference type="Proteomes" id="UP001497522"/>
    </source>
</evidence>